<gene>
    <name evidence="3" type="ORF">Ddye_005148</name>
</gene>
<dbReference type="AlphaFoldDB" id="A0AAE0CPC4"/>
<dbReference type="Gene3D" id="3.30.420.10">
    <property type="entry name" value="Ribonuclease H-like superfamily/Ribonuclease H"/>
    <property type="match status" value="1"/>
</dbReference>
<dbReference type="InterPro" id="IPR053151">
    <property type="entry name" value="RNase_H-like"/>
</dbReference>
<comment type="caution">
    <text evidence="3">The sequence shown here is derived from an EMBL/GenBank/DDBJ whole genome shotgun (WGS) entry which is preliminary data.</text>
</comment>
<dbReference type="PANTHER" id="PTHR47723:SF22">
    <property type="entry name" value="RNASE H TYPE-1 DOMAIN-CONTAINING PROTEIN"/>
    <property type="match status" value="1"/>
</dbReference>
<evidence type="ECO:0000259" key="2">
    <source>
        <dbReference type="Pfam" id="PF13456"/>
    </source>
</evidence>
<name>A0AAE0CPC4_9ROSI</name>
<keyword evidence="4" id="KW-1185">Reference proteome</keyword>
<evidence type="ECO:0000313" key="4">
    <source>
        <dbReference type="Proteomes" id="UP001280121"/>
    </source>
</evidence>
<accession>A0AAE0CPC4</accession>
<dbReference type="GO" id="GO:0004523">
    <property type="term" value="F:RNA-DNA hybrid ribonuclease activity"/>
    <property type="evidence" value="ECO:0007669"/>
    <property type="project" value="InterPro"/>
</dbReference>
<dbReference type="PANTHER" id="PTHR47723">
    <property type="entry name" value="OS05G0353850 PROTEIN"/>
    <property type="match status" value="1"/>
</dbReference>
<organism evidence="3 4">
    <name type="scientific">Dipteronia dyeriana</name>
    <dbReference type="NCBI Taxonomy" id="168575"/>
    <lineage>
        <taxon>Eukaryota</taxon>
        <taxon>Viridiplantae</taxon>
        <taxon>Streptophyta</taxon>
        <taxon>Embryophyta</taxon>
        <taxon>Tracheophyta</taxon>
        <taxon>Spermatophyta</taxon>
        <taxon>Magnoliopsida</taxon>
        <taxon>eudicotyledons</taxon>
        <taxon>Gunneridae</taxon>
        <taxon>Pentapetalae</taxon>
        <taxon>rosids</taxon>
        <taxon>malvids</taxon>
        <taxon>Sapindales</taxon>
        <taxon>Sapindaceae</taxon>
        <taxon>Hippocastanoideae</taxon>
        <taxon>Acereae</taxon>
        <taxon>Dipteronia</taxon>
    </lineage>
</organism>
<evidence type="ECO:0000313" key="3">
    <source>
        <dbReference type="EMBL" id="KAK2658615.1"/>
    </source>
</evidence>
<dbReference type="EMBL" id="JANJYI010000002">
    <property type="protein sequence ID" value="KAK2658615.1"/>
    <property type="molecule type" value="Genomic_DNA"/>
</dbReference>
<reference evidence="3" key="1">
    <citation type="journal article" date="2023" name="Plant J.">
        <title>Genome sequences and population genomics provide insights into the demographic history, inbreeding, and mutation load of two 'living fossil' tree species of Dipteronia.</title>
        <authorList>
            <person name="Feng Y."/>
            <person name="Comes H.P."/>
            <person name="Chen J."/>
            <person name="Zhu S."/>
            <person name="Lu R."/>
            <person name="Zhang X."/>
            <person name="Li P."/>
            <person name="Qiu J."/>
            <person name="Olsen K.M."/>
            <person name="Qiu Y."/>
        </authorList>
    </citation>
    <scope>NUCLEOTIDE SEQUENCE</scope>
    <source>
        <strain evidence="3">KIB01</strain>
    </source>
</reference>
<proteinExistence type="predicted"/>
<dbReference type="CDD" id="cd06222">
    <property type="entry name" value="RNase_H_like"/>
    <property type="match status" value="1"/>
</dbReference>
<dbReference type="GO" id="GO:0003676">
    <property type="term" value="F:nucleic acid binding"/>
    <property type="evidence" value="ECO:0007669"/>
    <property type="project" value="InterPro"/>
</dbReference>
<feature type="domain" description="RNase H type-1" evidence="2">
    <location>
        <begin position="347"/>
        <end position="469"/>
    </location>
</feature>
<dbReference type="SUPFAM" id="SSF53098">
    <property type="entry name" value="Ribonuclease H-like"/>
    <property type="match status" value="1"/>
</dbReference>
<dbReference type="InterPro" id="IPR012337">
    <property type="entry name" value="RNaseH-like_sf"/>
</dbReference>
<dbReference type="Pfam" id="PF13456">
    <property type="entry name" value="RVT_3"/>
    <property type="match status" value="1"/>
</dbReference>
<sequence>MVPRYSLRLLLFFMILLSWNIRGLDRGEKRRVIRSLVYRHKPEVFFIQKSKLKVFNSSVVRKLGGSWLTRVGETGYKRGVLKRLSNKEKESLEVVFSLKEVWLALSSCDSNKAPGQDGLNLNFIKAHWGEIQNDFMNFINDFNGDPSIVKKVNHTFIALIPKISLVGSMYKILANVLSNRIKRLVSDLKINFHKSCLVRVGKDSVSDPFPRESAFRYNKENFPITYLGLPLGIRPLAKSLWNPIIKKIEIMLSPWKTKFVSISRRRLLFDWEKEQWAGFQTFLSGNLIYIMSSDAFAWNLNQNGKNVFDSVSILMLNLKLGCVESKRVKKSVIKDWVLPLMSSFKFNVDGSVRGQLRQARMGGVLRNSNGKVVCLFSYFVGTMDSNAAEILAIHKEIEICSFTSSLHGQMVSIVSDSKVVVSWIYNKDFRSIIHMRLISFNRMQLKSHEWLEVVYASVMYNSFADSLAKIGAGSNGDFLHLI</sequence>
<dbReference type="Proteomes" id="UP001280121">
    <property type="component" value="Unassembled WGS sequence"/>
</dbReference>
<evidence type="ECO:0000256" key="1">
    <source>
        <dbReference type="SAM" id="SignalP"/>
    </source>
</evidence>
<dbReference type="InterPro" id="IPR036397">
    <property type="entry name" value="RNaseH_sf"/>
</dbReference>
<feature type="signal peptide" evidence="1">
    <location>
        <begin position="1"/>
        <end position="23"/>
    </location>
</feature>
<feature type="chain" id="PRO_5042213198" description="RNase H type-1 domain-containing protein" evidence="1">
    <location>
        <begin position="24"/>
        <end position="482"/>
    </location>
</feature>
<dbReference type="InterPro" id="IPR044730">
    <property type="entry name" value="RNase_H-like_dom_plant"/>
</dbReference>
<keyword evidence="1" id="KW-0732">Signal</keyword>
<protein>
    <recommendedName>
        <fullName evidence="2">RNase H type-1 domain-containing protein</fullName>
    </recommendedName>
</protein>
<dbReference type="InterPro" id="IPR002156">
    <property type="entry name" value="RNaseH_domain"/>
</dbReference>